<dbReference type="RefSeq" id="XP_001458894.1">
    <property type="nucleotide sequence ID" value="XM_001458857.1"/>
</dbReference>
<dbReference type="GeneID" id="5044679"/>
<dbReference type="HOGENOM" id="CLU_3018423_0_0_1"/>
<dbReference type="Proteomes" id="UP000000600">
    <property type="component" value="Unassembled WGS sequence"/>
</dbReference>
<reference evidence="1 2" key="1">
    <citation type="journal article" date="2006" name="Nature">
        <title>Global trends of whole-genome duplications revealed by the ciliate Paramecium tetraurelia.</title>
        <authorList>
            <consortium name="Genoscope"/>
            <person name="Aury J.-M."/>
            <person name="Jaillon O."/>
            <person name="Duret L."/>
            <person name="Noel B."/>
            <person name="Jubin C."/>
            <person name="Porcel B.M."/>
            <person name="Segurens B."/>
            <person name="Daubin V."/>
            <person name="Anthouard V."/>
            <person name="Aiach N."/>
            <person name="Arnaiz O."/>
            <person name="Billaut A."/>
            <person name="Beisson J."/>
            <person name="Blanc I."/>
            <person name="Bouhouche K."/>
            <person name="Camara F."/>
            <person name="Duharcourt S."/>
            <person name="Guigo R."/>
            <person name="Gogendeau D."/>
            <person name="Katinka M."/>
            <person name="Keller A.-M."/>
            <person name="Kissmehl R."/>
            <person name="Klotz C."/>
            <person name="Koll F."/>
            <person name="Le Moue A."/>
            <person name="Lepere C."/>
            <person name="Malinsky S."/>
            <person name="Nowacki M."/>
            <person name="Nowak J.K."/>
            <person name="Plattner H."/>
            <person name="Poulain J."/>
            <person name="Ruiz F."/>
            <person name="Serrano V."/>
            <person name="Zagulski M."/>
            <person name="Dessen P."/>
            <person name="Betermier M."/>
            <person name="Weissenbach J."/>
            <person name="Scarpelli C."/>
            <person name="Schachter V."/>
            <person name="Sperling L."/>
            <person name="Meyer E."/>
            <person name="Cohen J."/>
            <person name="Wincker P."/>
        </authorList>
    </citation>
    <scope>NUCLEOTIDE SEQUENCE [LARGE SCALE GENOMIC DNA]</scope>
    <source>
        <strain evidence="1 2">Stock d4-2</strain>
    </source>
</reference>
<organism evidence="1 2">
    <name type="scientific">Paramecium tetraurelia</name>
    <dbReference type="NCBI Taxonomy" id="5888"/>
    <lineage>
        <taxon>Eukaryota</taxon>
        <taxon>Sar</taxon>
        <taxon>Alveolata</taxon>
        <taxon>Ciliophora</taxon>
        <taxon>Intramacronucleata</taxon>
        <taxon>Oligohymenophorea</taxon>
        <taxon>Peniculida</taxon>
        <taxon>Parameciidae</taxon>
        <taxon>Paramecium</taxon>
    </lineage>
</organism>
<accession>A0E880</accession>
<dbReference type="KEGG" id="ptm:GSPATT00024225001"/>
<dbReference type="AlphaFoldDB" id="A0E880"/>
<name>A0E880_PARTE</name>
<sequence>MTYKHITEVHLSLTMDELITQMRIKQTENSLKIKVEQELDKLKKELIEPQRKQSNP</sequence>
<dbReference type="EMBL" id="CT868663">
    <property type="protein sequence ID" value="CAK91497.1"/>
    <property type="molecule type" value="Genomic_DNA"/>
</dbReference>
<gene>
    <name evidence="1" type="ORF">GSPATT00024225001</name>
</gene>
<evidence type="ECO:0000313" key="1">
    <source>
        <dbReference type="EMBL" id="CAK91497.1"/>
    </source>
</evidence>
<keyword evidence="2" id="KW-1185">Reference proteome</keyword>
<protein>
    <submittedName>
        <fullName evidence="1">Uncharacterized protein</fullName>
    </submittedName>
</protein>
<evidence type="ECO:0000313" key="2">
    <source>
        <dbReference type="Proteomes" id="UP000000600"/>
    </source>
</evidence>
<dbReference type="InParanoid" id="A0E880"/>
<proteinExistence type="predicted"/>